<evidence type="ECO:0000256" key="7">
    <source>
        <dbReference type="ARBA" id="ARBA00022777"/>
    </source>
</evidence>
<evidence type="ECO:0000313" key="16">
    <source>
        <dbReference type="EMBL" id="OIQ88041.1"/>
    </source>
</evidence>
<keyword evidence="12" id="KW-1133">Transmembrane helix</keyword>
<dbReference type="Pfam" id="PF00989">
    <property type="entry name" value="PAS"/>
    <property type="match status" value="1"/>
</dbReference>
<dbReference type="InterPro" id="IPR036890">
    <property type="entry name" value="HATPase_C_sf"/>
</dbReference>
<evidence type="ECO:0000256" key="3">
    <source>
        <dbReference type="ARBA" id="ARBA00012438"/>
    </source>
</evidence>
<dbReference type="InterPro" id="IPR001610">
    <property type="entry name" value="PAC"/>
</dbReference>
<dbReference type="AlphaFoldDB" id="A0A1J5QWG9"/>
<proteinExistence type="predicted"/>
<dbReference type="GO" id="GO:0006355">
    <property type="term" value="P:regulation of DNA-templated transcription"/>
    <property type="evidence" value="ECO:0007669"/>
    <property type="project" value="InterPro"/>
</dbReference>
<evidence type="ECO:0000256" key="5">
    <source>
        <dbReference type="ARBA" id="ARBA00022679"/>
    </source>
</evidence>
<dbReference type="PROSITE" id="PS50112">
    <property type="entry name" value="PAS"/>
    <property type="match status" value="1"/>
</dbReference>
<feature type="domain" description="PAC" evidence="15">
    <location>
        <begin position="431"/>
        <end position="485"/>
    </location>
</feature>
<dbReference type="SMART" id="SM00091">
    <property type="entry name" value="PAS"/>
    <property type="match status" value="2"/>
</dbReference>
<dbReference type="FunFam" id="1.10.287.130:FF:000038">
    <property type="entry name" value="Sensory transduction histidine kinase"/>
    <property type="match status" value="1"/>
</dbReference>
<accession>A0A1J5QWG9</accession>
<dbReference type="SUPFAM" id="SSF55785">
    <property type="entry name" value="PYP-like sensor domain (PAS domain)"/>
    <property type="match status" value="2"/>
</dbReference>
<evidence type="ECO:0000259" key="13">
    <source>
        <dbReference type="PROSITE" id="PS50109"/>
    </source>
</evidence>
<comment type="catalytic activity">
    <reaction evidence="1">
        <text>ATP + protein L-histidine = ADP + protein N-phospho-L-histidine.</text>
        <dbReference type="EC" id="2.7.13.3"/>
    </reaction>
</comment>
<dbReference type="Pfam" id="PF13426">
    <property type="entry name" value="PAS_9"/>
    <property type="match status" value="1"/>
</dbReference>
<keyword evidence="11" id="KW-0131">Cell cycle</keyword>
<dbReference type="PANTHER" id="PTHR43047:SF64">
    <property type="entry name" value="HISTIDINE KINASE CONTAINING CHEY-HOMOLOGOUS RECEIVER DOMAIN AND PAS DOMAIN-RELATED"/>
    <property type="match status" value="1"/>
</dbReference>
<gene>
    <name evidence="16" type="primary">pdhS_3</name>
    <name evidence="16" type="ORF">GALL_300890</name>
</gene>
<evidence type="ECO:0000256" key="12">
    <source>
        <dbReference type="SAM" id="Phobius"/>
    </source>
</evidence>
<dbReference type="CDD" id="cd00130">
    <property type="entry name" value="PAS"/>
    <property type="match status" value="1"/>
</dbReference>
<dbReference type="PRINTS" id="PR00344">
    <property type="entry name" value="BCTRLSENSOR"/>
</dbReference>
<comment type="caution">
    <text evidence="16">The sequence shown here is derived from an EMBL/GenBank/DDBJ whole genome shotgun (WGS) entry which is preliminary data.</text>
</comment>
<evidence type="ECO:0000256" key="6">
    <source>
        <dbReference type="ARBA" id="ARBA00022741"/>
    </source>
</evidence>
<evidence type="ECO:0000256" key="1">
    <source>
        <dbReference type="ARBA" id="ARBA00000085"/>
    </source>
</evidence>
<dbReference type="PROSITE" id="PS50113">
    <property type="entry name" value="PAC"/>
    <property type="match status" value="1"/>
</dbReference>
<feature type="domain" description="Histidine kinase" evidence="13">
    <location>
        <begin position="503"/>
        <end position="724"/>
    </location>
</feature>
<sequence>MRSVRCGPGEVRLSSKGDIRQGPGHDIGHRLSRWLRLRFFLILVMLAGVSLGAFSIFYLLVNGQDEGAALLNASGNQRVLADRIATDALLLQDAPPAERPVIRLRLRQAARQLQQAETTMNYAVAGVRARHRAEAILQGDVYKLSRHLAELTALVDNLTAQPDAALTPGDPVVRSIERLTRGPLGAGLDQMVVVLGEGLRHRVTNLNLFALVGEPLFLVLLALMAWKVFGPLLRQTESAVSQLEALERYHRSVVDSLADGVLVVDPRQRRIEALNPSAQEIFHLPEPAAIGLPLEALVPVSDRLSIANLRHWTRQEVEGRTIDGQPFHLEMTIREAAVEGFDRLIVVARDVTKQVEAEEKIHTLSDALEQSAASVIITNIEGVIVYANPRTLEITGYSRDELVGQNPRLLQSGLTPAHVYSELWRDLKAGRDWRGEILNRRKSGELYWESLMISPLRSSRGEIIQYMAVMEDVTDRKMMEEALMVAKQQAERANRAKSDFLASMSHELRTPLNAIIGYSEFIDTEPFGALGHDKYREYLAHIHESGCHLLDLINDMLDLSKVEAGKLELEEEEVDLAASVQAAMHLVQERAQRSNVRLVVEVADHLPRLKADNLRLKQIMLNLLTNAIKFTPENGRVTLRAGLDEAGGVEISVADTGVGIAPEDIARVLEPFSQVVNPMVRREEGTGLGLPISKRLVELHGGSLTLSSEVGHGTRVTVRLPAERLVPAAAV</sequence>
<dbReference type="SMART" id="SM00388">
    <property type="entry name" value="HisKA"/>
    <property type="match status" value="1"/>
</dbReference>
<organism evidence="16">
    <name type="scientific">mine drainage metagenome</name>
    <dbReference type="NCBI Taxonomy" id="410659"/>
    <lineage>
        <taxon>unclassified sequences</taxon>
        <taxon>metagenomes</taxon>
        <taxon>ecological metagenomes</taxon>
    </lineage>
</organism>
<dbReference type="SUPFAM" id="SSF47384">
    <property type="entry name" value="Homodimeric domain of signal transducing histidine kinase"/>
    <property type="match status" value="1"/>
</dbReference>
<dbReference type="EC" id="2.7.13.3" evidence="3"/>
<evidence type="ECO:0000256" key="10">
    <source>
        <dbReference type="ARBA" id="ARBA00023136"/>
    </source>
</evidence>
<dbReference type="Gene3D" id="3.30.450.20">
    <property type="entry name" value="PAS domain"/>
    <property type="match status" value="2"/>
</dbReference>
<dbReference type="GO" id="GO:0005524">
    <property type="term" value="F:ATP binding"/>
    <property type="evidence" value="ECO:0007669"/>
    <property type="project" value="UniProtKB-KW"/>
</dbReference>
<name>A0A1J5QWG9_9ZZZZ</name>
<dbReference type="GO" id="GO:0016020">
    <property type="term" value="C:membrane"/>
    <property type="evidence" value="ECO:0007669"/>
    <property type="project" value="UniProtKB-SubCell"/>
</dbReference>
<evidence type="ECO:0000256" key="9">
    <source>
        <dbReference type="ARBA" id="ARBA00023012"/>
    </source>
</evidence>
<dbReference type="SMART" id="SM00387">
    <property type="entry name" value="HATPase_c"/>
    <property type="match status" value="1"/>
</dbReference>
<dbReference type="Pfam" id="PF00512">
    <property type="entry name" value="HisKA"/>
    <property type="match status" value="1"/>
</dbReference>
<evidence type="ECO:0000256" key="11">
    <source>
        <dbReference type="ARBA" id="ARBA00023306"/>
    </source>
</evidence>
<dbReference type="InterPro" id="IPR003594">
    <property type="entry name" value="HATPase_dom"/>
</dbReference>
<evidence type="ECO:0000259" key="15">
    <source>
        <dbReference type="PROSITE" id="PS50113"/>
    </source>
</evidence>
<protein>
    <recommendedName>
        <fullName evidence="3">histidine kinase</fullName>
        <ecNumber evidence="3">2.7.13.3</ecNumber>
    </recommendedName>
</protein>
<dbReference type="FunFam" id="3.30.565.10:FF:000010">
    <property type="entry name" value="Sensor histidine kinase RcsC"/>
    <property type="match status" value="1"/>
</dbReference>
<dbReference type="PROSITE" id="PS50109">
    <property type="entry name" value="HIS_KIN"/>
    <property type="match status" value="1"/>
</dbReference>
<keyword evidence="9" id="KW-0902">Two-component regulatory system</keyword>
<dbReference type="InterPro" id="IPR035965">
    <property type="entry name" value="PAS-like_dom_sf"/>
</dbReference>
<keyword evidence="7 16" id="KW-0418">Kinase</keyword>
<keyword evidence="10 12" id="KW-0472">Membrane</keyword>
<dbReference type="NCBIfam" id="TIGR00229">
    <property type="entry name" value="sensory_box"/>
    <property type="match status" value="2"/>
</dbReference>
<dbReference type="InterPro" id="IPR004358">
    <property type="entry name" value="Sig_transdc_His_kin-like_C"/>
</dbReference>
<keyword evidence="5 16" id="KW-0808">Transferase</keyword>
<feature type="transmembrane region" description="Helical" evidence="12">
    <location>
        <begin position="39"/>
        <end position="61"/>
    </location>
</feature>
<evidence type="ECO:0000259" key="14">
    <source>
        <dbReference type="PROSITE" id="PS50112"/>
    </source>
</evidence>
<evidence type="ECO:0000256" key="4">
    <source>
        <dbReference type="ARBA" id="ARBA00022553"/>
    </source>
</evidence>
<dbReference type="CDD" id="cd16922">
    <property type="entry name" value="HATPase_EvgS-ArcB-TorS-like"/>
    <property type="match status" value="1"/>
</dbReference>
<keyword evidence="12" id="KW-0812">Transmembrane</keyword>
<dbReference type="InterPro" id="IPR005467">
    <property type="entry name" value="His_kinase_dom"/>
</dbReference>
<dbReference type="SMART" id="SM00086">
    <property type="entry name" value="PAC"/>
    <property type="match status" value="2"/>
</dbReference>
<dbReference type="Gene3D" id="1.10.287.130">
    <property type="match status" value="1"/>
</dbReference>
<dbReference type="GO" id="GO:0000155">
    <property type="term" value="F:phosphorelay sensor kinase activity"/>
    <property type="evidence" value="ECO:0007669"/>
    <property type="project" value="InterPro"/>
</dbReference>
<dbReference type="Gene3D" id="3.30.565.10">
    <property type="entry name" value="Histidine kinase-like ATPase, C-terminal domain"/>
    <property type="match status" value="1"/>
</dbReference>
<dbReference type="PANTHER" id="PTHR43047">
    <property type="entry name" value="TWO-COMPONENT HISTIDINE PROTEIN KINASE"/>
    <property type="match status" value="1"/>
</dbReference>
<evidence type="ECO:0000256" key="2">
    <source>
        <dbReference type="ARBA" id="ARBA00004370"/>
    </source>
</evidence>
<keyword evidence="4" id="KW-0597">Phosphoprotein</keyword>
<dbReference type="InterPro" id="IPR000700">
    <property type="entry name" value="PAS-assoc_C"/>
</dbReference>
<dbReference type="SUPFAM" id="SSF55874">
    <property type="entry name" value="ATPase domain of HSP90 chaperone/DNA topoisomerase II/histidine kinase"/>
    <property type="match status" value="1"/>
</dbReference>
<evidence type="ECO:0000256" key="8">
    <source>
        <dbReference type="ARBA" id="ARBA00022840"/>
    </source>
</evidence>
<dbReference type="InterPro" id="IPR013767">
    <property type="entry name" value="PAS_fold"/>
</dbReference>
<dbReference type="CDD" id="cd00082">
    <property type="entry name" value="HisKA"/>
    <property type="match status" value="1"/>
</dbReference>
<comment type="subcellular location">
    <subcellularLocation>
        <location evidence="2">Membrane</location>
    </subcellularLocation>
</comment>
<dbReference type="InterPro" id="IPR000014">
    <property type="entry name" value="PAS"/>
</dbReference>
<dbReference type="Pfam" id="PF02518">
    <property type="entry name" value="HATPase_c"/>
    <property type="match status" value="1"/>
</dbReference>
<keyword evidence="8" id="KW-0067">ATP-binding</keyword>
<feature type="domain" description="PAS" evidence="14">
    <location>
        <begin position="360"/>
        <end position="406"/>
    </location>
</feature>
<reference evidence="16" key="1">
    <citation type="submission" date="2016-10" db="EMBL/GenBank/DDBJ databases">
        <title>Sequence of Gallionella enrichment culture.</title>
        <authorList>
            <person name="Poehlein A."/>
            <person name="Muehling M."/>
            <person name="Daniel R."/>
        </authorList>
    </citation>
    <scope>NUCLEOTIDE SEQUENCE</scope>
</reference>
<dbReference type="EMBL" id="MLJW01000391">
    <property type="protein sequence ID" value="OIQ88041.1"/>
    <property type="molecule type" value="Genomic_DNA"/>
</dbReference>
<dbReference type="InterPro" id="IPR003661">
    <property type="entry name" value="HisK_dim/P_dom"/>
</dbReference>
<dbReference type="InterPro" id="IPR036097">
    <property type="entry name" value="HisK_dim/P_sf"/>
</dbReference>
<keyword evidence="6" id="KW-0547">Nucleotide-binding</keyword>